<dbReference type="Proteomes" id="UP000006732">
    <property type="component" value="Chromosome"/>
</dbReference>
<dbReference type="OrthoDB" id="5296557at2"/>
<organism evidence="5 6">
    <name type="scientific">Pelobacter propionicus (strain DSM 2379 / NBRC 103807 / OttBd1)</name>
    <dbReference type="NCBI Taxonomy" id="338966"/>
    <lineage>
        <taxon>Bacteria</taxon>
        <taxon>Pseudomonadati</taxon>
        <taxon>Thermodesulfobacteriota</taxon>
        <taxon>Desulfuromonadia</taxon>
        <taxon>Desulfuromonadales</taxon>
        <taxon>Desulfuromonadaceae</taxon>
        <taxon>Pelobacter</taxon>
    </lineage>
</organism>
<evidence type="ECO:0000256" key="2">
    <source>
        <dbReference type="ARBA" id="ARBA00023125"/>
    </source>
</evidence>
<dbReference type="SUPFAM" id="SSF46785">
    <property type="entry name" value="Winged helix' DNA-binding domain"/>
    <property type="match status" value="1"/>
</dbReference>
<evidence type="ECO:0000313" key="6">
    <source>
        <dbReference type="Proteomes" id="UP000006732"/>
    </source>
</evidence>
<evidence type="ECO:0000259" key="4">
    <source>
        <dbReference type="PROSITE" id="PS50995"/>
    </source>
</evidence>
<dbReference type="PANTHER" id="PTHR42756">
    <property type="entry name" value="TRANSCRIPTIONAL REGULATOR, MARR"/>
    <property type="match status" value="1"/>
</dbReference>
<dbReference type="Pfam" id="PF01047">
    <property type="entry name" value="MarR"/>
    <property type="match status" value="1"/>
</dbReference>
<gene>
    <name evidence="5" type="ordered locus">Ppro_0860</name>
</gene>
<name>A1AMB9_PELPD</name>
<dbReference type="SMART" id="SM00347">
    <property type="entry name" value="HTH_MARR"/>
    <property type="match status" value="1"/>
</dbReference>
<dbReference type="KEGG" id="ppd:Ppro_0860"/>
<dbReference type="eggNOG" id="COG1846">
    <property type="taxonomic scope" value="Bacteria"/>
</dbReference>
<reference evidence="5 6" key="1">
    <citation type="submission" date="2006-10" db="EMBL/GenBank/DDBJ databases">
        <title>Complete sequence of chromosome of Pelobacter propionicus DSM 2379.</title>
        <authorList>
            <consortium name="US DOE Joint Genome Institute"/>
            <person name="Copeland A."/>
            <person name="Lucas S."/>
            <person name="Lapidus A."/>
            <person name="Barry K."/>
            <person name="Detter J.C."/>
            <person name="Glavina del Rio T."/>
            <person name="Hammon N."/>
            <person name="Israni S."/>
            <person name="Dalin E."/>
            <person name="Tice H."/>
            <person name="Pitluck S."/>
            <person name="Saunders E."/>
            <person name="Brettin T."/>
            <person name="Bruce D."/>
            <person name="Han C."/>
            <person name="Tapia R."/>
            <person name="Schmutz J."/>
            <person name="Larimer F."/>
            <person name="Land M."/>
            <person name="Hauser L."/>
            <person name="Kyrpides N."/>
            <person name="Kim E."/>
            <person name="Lovley D."/>
            <person name="Richardson P."/>
        </authorList>
    </citation>
    <scope>NUCLEOTIDE SEQUENCE [LARGE SCALE GENOMIC DNA]</scope>
    <source>
        <strain evidence="6">DSM 2379 / NBRC 103807 / OttBd1</strain>
    </source>
</reference>
<dbReference type="InterPro" id="IPR036388">
    <property type="entry name" value="WH-like_DNA-bd_sf"/>
</dbReference>
<protein>
    <submittedName>
        <fullName evidence="5">Transcriptional regulator, MarR family</fullName>
    </submittedName>
</protein>
<keyword evidence="6" id="KW-1185">Reference proteome</keyword>
<sequence length="151" mass="17342">MNDSDRLLHNLHQTTRVIARGINRVLEPWGLSSSEWSLIRALKLHGPQTQRSLAAFLHIEPPAITKSLARLEQRGLIDRSEGMDRRTKTTSLSERAVQLYPQWEERIREHRSSLLAGLSGEQQNELQYLLTHIRENARKYVTPDGKGELEA</sequence>
<accession>A1AMB9</accession>
<dbReference type="PROSITE" id="PS50995">
    <property type="entry name" value="HTH_MARR_2"/>
    <property type="match status" value="1"/>
</dbReference>
<dbReference type="PANTHER" id="PTHR42756:SF1">
    <property type="entry name" value="TRANSCRIPTIONAL REPRESSOR OF EMRAB OPERON"/>
    <property type="match status" value="1"/>
</dbReference>
<dbReference type="EMBL" id="CP000482">
    <property type="protein sequence ID" value="ABK98489.1"/>
    <property type="molecule type" value="Genomic_DNA"/>
</dbReference>
<dbReference type="RefSeq" id="WP_011734801.1">
    <property type="nucleotide sequence ID" value="NC_008609.1"/>
</dbReference>
<dbReference type="InterPro" id="IPR000835">
    <property type="entry name" value="HTH_MarR-typ"/>
</dbReference>
<dbReference type="AlphaFoldDB" id="A1AMB9"/>
<dbReference type="InterPro" id="IPR036390">
    <property type="entry name" value="WH_DNA-bd_sf"/>
</dbReference>
<evidence type="ECO:0000256" key="3">
    <source>
        <dbReference type="ARBA" id="ARBA00023163"/>
    </source>
</evidence>
<feature type="domain" description="HTH marR-type" evidence="4">
    <location>
        <begin position="4"/>
        <end position="135"/>
    </location>
</feature>
<proteinExistence type="predicted"/>
<dbReference type="STRING" id="338966.Ppro_0860"/>
<evidence type="ECO:0000313" key="5">
    <source>
        <dbReference type="EMBL" id="ABK98489.1"/>
    </source>
</evidence>
<dbReference type="GO" id="GO:0003677">
    <property type="term" value="F:DNA binding"/>
    <property type="evidence" value="ECO:0007669"/>
    <property type="project" value="UniProtKB-KW"/>
</dbReference>
<evidence type="ECO:0000256" key="1">
    <source>
        <dbReference type="ARBA" id="ARBA00023015"/>
    </source>
</evidence>
<keyword evidence="3" id="KW-0804">Transcription</keyword>
<dbReference type="HOGENOM" id="CLU_083287_18_2_7"/>
<keyword evidence="1" id="KW-0805">Transcription regulation</keyword>
<dbReference type="PRINTS" id="PR00598">
    <property type="entry name" value="HTHMARR"/>
</dbReference>
<dbReference type="Gene3D" id="1.10.10.10">
    <property type="entry name" value="Winged helix-like DNA-binding domain superfamily/Winged helix DNA-binding domain"/>
    <property type="match status" value="1"/>
</dbReference>
<dbReference type="GO" id="GO:0003700">
    <property type="term" value="F:DNA-binding transcription factor activity"/>
    <property type="evidence" value="ECO:0007669"/>
    <property type="project" value="InterPro"/>
</dbReference>
<keyword evidence="2" id="KW-0238">DNA-binding</keyword>